<evidence type="ECO:0000259" key="2">
    <source>
        <dbReference type="Pfam" id="PF07589"/>
    </source>
</evidence>
<gene>
    <name evidence="3" type="ORF">STSP1_00629</name>
</gene>
<reference evidence="4" key="1">
    <citation type="submission" date="2017-04" db="EMBL/GenBank/DDBJ databases">
        <title>Comparative genomics and description of representatives of a novel lineage of planctomycetes thriving in anoxic sediments.</title>
        <authorList>
            <person name="Spring S."/>
            <person name="Bunk B."/>
            <person name="Sproer C."/>
        </authorList>
    </citation>
    <scope>NUCLEOTIDE SEQUENCE [LARGE SCALE GENOMIC DNA]</scope>
    <source>
        <strain evidence="4">ST-PulAB-D4</strain>
    </source>
</reference>
<dbReference type="Pfam" id="PF07589">
    <property type="entry name" value="PEP-CTERM"/>
    <property type="match status" value="1"/>
</dbReference>
<dbReference type="KEGG" id="pbp:STSP1_00629"/>
<feature type="domain" description="Ice-binding protein C-terminal" evidence="2">
    <location>
        <begin position="177"/>
        <end position="198"/>
    </location>
</feature>
<evidence type="ECO:0000313" key="3">
    <source>
        <dbReference type="EMBL" id="ARN56253.1"/>
    </source>
</evidence>
<feature type="signal peptide" evidence="1">
    <location>
        <begin position="1"/>
        <end position="22"/>
    </location>
</feature>
<dbReference type="RefSeq" id="WP_085754960.1">
    <property type="nucleotide sequence ID" value="NZ_CP021023.1"/>
</dbReference>
<accession>A0A1W6LKI9</accession>
<dbReference type="InterPro" id="IPR008979">
    <property type="entry name" value="Galactose-bd-like_sf"/>
</dbReference>
<dbReference type="InterPro" id="IPR013424">
    <property type="entry name" value="Ice-binding_C"/>
</dbReference>
<dbReference type="NCBIfam" id="TIGR02595">
    <property type="entry name" value="PEP_CTERM"/>
    <property type="match status" value="1"/>
</dbReference>
<dbReference type="EMBL" id="CP021023">
    <property type="protein sequence ID" value="ARN56253.1"/>
    <property type="molecule type" value="Genomic_DNA"/>
</dbReference>
<keyword evidence="4" id="KW-1185">Reference proteome</keyword>
<feature type="chain" id="PRO_5013320772" description="Ice-binding protein C-terminal domain-containing protein" evidence="1">
    <location>
        <begin position="23"/>
        <end position="200"/>
    </location>
</feature>
<organism evidence="3 4">
    <name type="scientific">Sedimentisphaera salicampi</name>
    <dbReference type="NCBI Taxonomy" id="1941349"/>
    <lineage>
        <taxon>Bacteria</taxon>
        <taxon>Pseudomonadati</taxon>
        <taxon>Planctomycetota</taxon>
        <taxon>Phycisphaerae</taxon>
        <taxon>Sedimentisphaerales</taxon>
        <taxon>Sedimentisphaeraceae</taxon>
        <taxon>Sedimentisphaera</taxon>
    </lineage>
</organism>
<protein>
    <recommendedName>
        <fullName evidence="2">Ice-binding protein C-terminal domain-containing protein</fullName>
    </recommendedName>
</protein>
<proteinExistence type="predicted"/>
<keyword evidence="1" id="KW-0732">Signal</keyword>
<evidence type="ECO:0000313" key="4">
    <source>
        <dbReference type="Proteomes" id="UP000193334"/>
    </source>
</evidence>
<dbReference type="STRING" id="1941349.STSP1_00629"/>
<dbReference type="Gene3D" id="2.60.120.260">
    <property type="entry name" value="Galactose-binding domain-like"/>
    <property type="match status" value="1"/>
</dbReference>
<dbReference type="Proteomes" id="UP000193334">
    <property type="component" value="Chromosome"/>
</dbReference>
<name>A0A1W6LKI9_9BACT</name>
<evidence type="ECO:0000256" key="1">
    <source>
        <dbReference type="SAM" id="SignalP"/>
    </source>
</evidence>
<dbReference type="AlphaFoldDB" id="A0A1W6LKI9"/>
<sequence length="200" mass="21876" precursor="true">MEKVKSILMLAAVAAIAVSSHANYIANGDFANGTDNWPERGNWGGATLTFDNGELYMDTNAENLENTEDYGANARSDRFSVYQGMQLDYSIDYATWISSTPQTEGYLFRLQFYDEQENWIGDTVLEEITDHTGFSWNTLTGQTTVGLENAALAAVELSNGTYNNFNGAVKVDNVSIVPEPASLSLLGLGAAAMMRKRRSA</sequence>
<dbReference type="SUPFAM" id="SSF49785">
    <property type="entry name" value="Galactose-binding domain-like"/>
    <property type="match status" value="1"/>
</dbReference>